<dbReference type="EMBL" id="JAMKFB020000022">
    <property type="protein sequence ID" value="KAL0160404.1"/>
    <property type="molecule type" value="Genomic_DNA"/>
</dbReference>
<reference evidence="2 3" key="1">
    <citation type="submission" date="2024-05" db="EMBL/GenBank/DDBJ databases">
        <title>Genome sequencing and assembly of Indian major carp, Cirrhinus mrigala (Hamilton, 1822).</title>
        <authorList>
            <person name="Mohindra V."/>
            <person name="Chowdhury L.M."/>
            <person name="Lal K."/>
            <person name="Jena J.K."/>
        </authorList>
    </citation>
    <scope>NUCLEOTIDE SEQUENCE [LARGE SCALE GENOMIC DNA]</scope>
    <source>
        <strain evidence="2">CM1030</strain>
        <tissue evidence="2">Blood</tissue>
    </source>
</reference>
<evidence type="ECO:0008006" key="4">
    <source>
        <dbReference type="Google" id="ProtNLM"/>
    </source>
</evidence>
<feature type="non-terminal residue" evidence="2">
    <location>
        <position position="1"/>
    </location>
</feature>
<feature type="region of interest" description="Disordered" evidence="1">
    <location>
        <begin position="1"/>
        <end position="65"/>
    </location>
</feature>
<evidence type="ECO:0000313" key="2">
    <source>
        <dbReference type="EMBL" id="KAL0160404.1"/>
    </source>
</evidence>
<feature type="non-terminal residue" evidence="2">
    <location>
        <position position="65"/>
    </location>
</feature>
<proteinExistence type="predicted"/>
<dbReference type="AlphaFoldDB" id="A0ABD0NFH9"/>
<sequence length="65" mass="7295">GDQAEVRGPAGRAADCGTRERPEWLGPQSGWEQGSFLHEHLRGGDHRRRAGQPRRTHQSGRRAVR</sequence>
<name>A0ABD0NFH9_CIRMR</name>
<comment type="caution">
    <text evidence="2">The sequence shown here is derived from an EMBL/GenBank/DDBJ whole genome shotgun (WGS) entry which is preliminary data.</text>
</comment>
<feature type="compositionally biased region" description="Basic residues" evidence="1">
    <location>
        <begin position="45"/>
        <end position="65"/>
    </location>
</feature>
<organism evidence="2 3">
    <name type="scientific">Cirrhinus mrigala</name>
    <name type="common">Mrigala</name>
    <dbReference type="NCBI Taxonomy" id="683832"/>
    <lineage>
        <taxon>Eukaryota</taxon>
        <taxon>Metazoa</taxon>
        <taxon>Chordata</taxon>
        <taxon>Craniata</taxon>
        <taxon>Vertebrata</taxon>
        <taxon>Euteleostomi</taxon>
        <taxon>Actinopterygii</taxon>
        <taxon>Neopterygii</taxon>
        <taxon>Teleostei</taxon>
        <taxon>Ostariophysi</taxon>
        <taxon>Cypriniformes</taxon>
        <taxon>Cyprinidae</taxon>
        <taxon>Labeoninae</taxon>
        <taxon>Labeonini</taxon>
        <taxon>Cirrhinus</taxon>
    </lineage>
</organism>
<protein>
    <recommendedName>
        <fullName evidence="4">MHC class I antigen</fullName>
    </recommendedName>
</protein>
<evidence type="ECO:0000256" key="1">
    <source>
        <dbReference type="SAM" id="MobiDB-lite"/>
    </source>
</evidence>
<evidence type="ECO:0000313" key="3">
    <source>
        <dbReference type="Proteomes" id="UP001529510"/>
    </source>
</evidence>
<dbReference type="Proteomes" id="UP001529510">
    <property type="component" value="Unassembled WGS sequence"/>
</dbReference>
<keyword evidence="3" id="KW-1185">Reference proteome</keyword>
<accession>A0ABD0NFH9</accession>
<gene>
    <name evidence="2" type="ORF">M9458_044129</name>
</gene>